<dbReference type="RefSeq" id="WP_136083117.1">
    <property type="nucleotide sequence ID" value="NZ_CAAHFG010000005.1"/>
</dbReference>
<evidence type="ECO:0000256" key="9">
    <source>
        <dbReference type="ARBA" id="ARBA00023012"/>
    </source>
</evidence>
<comment type="catalytic activity">
    <reaction evidence="1">
        <text>ATP + protein L-histidine = ADP + protein N-phospho-L-histidine.</text>
        <dbReference type="EC" id="2.7.13.3"/>
    </reaction>
</comment>
<dbReference type="AlphaFoldDB" id="A0A6C2UCJ4"/>
<dbReference type="Gene3D" id="1.10.287.130">
    <property type="match status" value="1"/>
</dbReference>
<dbReference type="CDD" id="cd00082">
    <property type="entry name" value="HisKA"/>
    <property type="match status" value="1"/>
</dbReference>
<dbReference type="InterPro" id="IPR036097">
    <property type="entry name" value="HisK_dim/P_sf"/>
</dbReference>
<dbReference type="InterPro" id="IPR003661">
    <property type="entry name" value="HisK_dim/P_dom"/>
</dbReference>
<dbReference type="EC" id="2.7.13.3" evidence="3"/>
<evidence type="ECO:0000256" key="11">
    <source>
        <dbReference type="SAM" id="MobiDB-lite"/>
    </source>
</evidence>
<proteinExistence type="predicted"/>
<dbReference type="InterPro" id="IPR003594">
    <property type="entry name" value="HATPase_dom"/>
</dbReference>
<feature type="domain" description="Histidine kinase" evidence="12">
    <location>
        <begin position="268"/>
        <end position="475"/>
    </location>
</feature>
<evidence type="ECO:0000259" key="12">
    <source>
        <dbReference type="PROSITE" id="PS50109"/>
    </source>
</evidence>
<dbReference type="InterPro" id="IPR005467">
    <property type="entry name" value="His_kinase_dom"/>
</dbReference>
<dbReference type="SUPFAM" id="SSF47384">
    <property type="entry name" value="Homodimeric domain of signal transducing histidine kinase"/>
    <property type="match status" value="1"/>
</dbReference>
<evidence type="ECO:0000256" key="2">
    <source>
        <dbReference type="ARBA" id="ARBA00004141"/>
    </source>
</evidence>
<keyword evidence="15" id="KW-1185">Reference proteome</keyword>
<evidence type="ECO:0000256" key="3">
    <source>
        <dbReference type="ARBA" id="ARBA00012438"/>
    </source>
</evidence>
<feature type="domain" description="HAMP" evidence="13">
    <location>
        <begin position="207"/>
        <end position="260"/>
    </location>
</feature>
<sequence length="475" mass="52270">MISIRAHLLWTLLPAFVGIGLAAGFGVYYSTKAELEARLDARLAGIAVDLRFAPEPPNREGGRGWNGPDGNEPRGRMNLRTGGNRGTGPVQFTDALFTNLPSNVYCELWLGNRDVKLKSAELDGDIVQPAAVGDEPVFYDAVLNNGEPFRVWASRLSVTHDKRRPRVILAVSRDETDETLKRLARNLAVGGIEFCLLLSGMLMLALRTALRPLHRLGDQVEGMDAESLNKRFPEKDIPSDIRPIVGRLNNLMAKLEESFARERRFSGDLAHELRTPLAAIRTTSEVAIKWPDQASAEDFEEIHNLSCNLQQILESLLLLARVESSDAEAIRESLPVSGLAHDCIALCAEKARERGLVLIENLDGDRSIESDPRLLRIIVSNLVNNAVEYAPEHSEIELTIHPDGALFQCANDAPDLTPEDIPRLFDRMWRKDTVRTESSHSGLGLSIAKTAAASLGLTLEATLDANQRLCISLGS</sequence>
<dbReference type="Pfam" id="PF02518">
    <property type="entry name" value="HATPase_c"/>
    <property type="match status" value="1"/>
</dbReference>
<dbReference type="PANTHER" id="PTHR45436:SF15">
    <property type="entry name" value="SENSOR HISTIDINE KINASE CUSS"/>
    <property type="match status" value="1"/>
</dbReference>
<evidence type="ECO:0000256" key="6">
    <source>
        <dbReference type="ARBA" id="ARBA00022692"/>
    </source>
</evidence>
<dbReference type="GO" id="GO:0000155">
    <property type="term" value="F:phosphorelay sensor kinase activity"/>
    <property type="evidence" value="ECO:0007669"/>
    <property type="project" value="InterPro"/>
</dbReference>
<gene>
    <name evidence="14" type="primary">cusS</name>
    <name evidence="14" type="ORF">PDESU_06230</name>
</gene>
<evidence type="ECO:0000256" key="8">
    <source>
        <dbReference type="ARBA" id="ARBA00022989"/>
    </source>
</evidence>
<evidence type="ECO:0000256" key="4">
    <source>
        <dbReference type="ARBA" id="ARBA00022553"/>
    </source>
</evidence>
<keyword evidence="5" id="KW-0808">Transferase</keyword>
<dbReference type="Gene3D" id="3.30.565.10">
    <property type="entry name" value="Histidine kinase-like ATPase, C-terminal domain"/>
    <property type="match status" value="1"/>
</dbReference>
<reference evidence="14 15" key="1">
    <citation type="submission" date="2019-04" db="EMBL/GenBank/DDBJ databases">
        <authorList>
            <person name="Van Vliet M D."/>
        </authorList>
    </citation>
    <scope>NUCLEOTIDE SEQUENCE [LARGE SCALE GENOMIC DNA]</scope>
    <source>
        <strain evidence="14 15">F1</strain>
    </source>
</reference>
<feature type="region of interest" description="Disordered" evidence="11">
    <location>
        <begin position="54"/>
        <end position="84"/>
    </location>
</feature>
<evidence type="ECO:0000256" key="7">
    <source>
        <dbReference type="ARBA" id="ARBA00022777"/>
    </source>
</evidence>
<dbReference type="PROSITE" id="PS50109">
    <property type="entry name" value="HIS_KIN"/>
    <property type="match status" value="1"/>
</dbReference>
<evidence type="ECO:0000313" key="14">
    <source>
        <dbReference type="EMBL" id="VGO17629.1"/>
    </source>
</evidence>
<name>A0A6C2UCJ4_PONDE</name>
<dbReference type="PANTHER" id="PTHR45436">
    <property type="entry name" value="SENSOR HISTIDINE KINASE YKOH"/>
    <property type="match status" value="1"/>
</dbReference>
<dbReference type="InterPro" id="IPR036890">
    <property type="entry name" value="HATPase_C_sf"/>
</dbReference>
<keyword evidence="7 14" id="KW-0418">Kinase</keyword>
<dbReference type="Pfam" id="PF00512">
    <property type="entry name" value="HisKA"/>
    <property type="match status" value="1"/>
</dbReference>
<keyword evidence="8" id="KW-1133">Transmembrane helix</keyword>
<evidence type="ECO:0000256" key="10">
    <source>
        <dbReference type="ARBA" id="ARBA00023136"/>
    </source>
</evidence>
<keyword evidence="10" id="KW-0472">Membrane</keyword>
<protein>
    <recommendedName>
        <fullName evidence="3">histidine kinase</fullName>
        <ecNumber evidence="3">2.7.13.3</ecNumber>
    </recommendedName>
</protein>
<dbReference type="InterPro" id="IPR003660">
    <property type="entry name" value="HAMP_dom"/>
</dbReference>
<evidence type="ECO:0000256" key="1">
    <source>
        <dbReference type="ARBA" id="ARBA00000085"/>
    </source>
</evidence>
<keyword evidence="9" id="KW-0902">Two-component regulatory system</keyword>
<evidence type="ECO:0000259" key="13">
    <source>
        <dbReference type="PROSITE" id="PS50885"/>
    </source>
</evidence>
<dbReference type="SMART" id="SM00387">
    <property type="entry name" value="HATPase_c"/>
    <property type="match status" value="1"/>
</dbReference>
<evidence type="ECO:0000313" key="15">
    <source>
        <dbReference type="Proteomes" id="UP000366872"/>
    </source>
</evidence>
<accession>A0A6C2UCJ4</accession>
<keyword evidence="6" id="KW-0812">Transmembrane</keyword>
<evidence type="ECO:0000256" key="5">
    <source>
        <dbReference type="ARBA" id="ARBA00022679"/>
    </source>
</evidence>
<dbReference type="EMBL" id="CAAHFG010000005">
    <property type="protein sequence ID" value="VGO17629.1"/>
    <property type="molecule type" value="Genomic_DNA"/>
</dbReference>
<dbReference type="PROSITE" id="PS50885">
    <property type="entry name" value="HAMP"/>
    <property type="match status" value="1"/>
</dbReference>
<dbReference type="SUPFAM" id="SSF55874">
    <property type="entry name" value="ATPase domain of HSP90 chaperone/DNA topoisomerase II/histidine kinase"/>
    <property type="match status" value="1"/>
</dbReference>
<comment type="subcellular location">
    <subcellularLocation>
        <location evidence="2">Membrane</location>
        <topology evidence="2">Multi-pass membrane protein</topology>
    </subcellularLocation>
</comment>
<dbReference type="InterPro" id="IPR050428">
    <property type="entry name" value="TCS_sensor_his_kinase"/>
</dbReference>
<dbReference type="SMART" id="SM00388">
    <property type="entry name" value="HisKA"/>
    <property type="match status" value="1"/>
</dbReference>
<organism evidence="14 15">
    <name type="scientific">Pontiella desulfatans</name>
    <dbReference type="NCBI Taxonomy" id="2750659"/>
    <lineage>
        <taxon>Bacteria</taxon>
        <taxon>Pseudomonadati</taxon>
        <taxon>Kiritimatiellota</taxon>
        <taxon>Kiritimatiellia</taxon>
        <taxon>Kiritimatiellales</taxon>
        <taxon>Pontiellaceae</taxon>
        <taxon>Pontiella</taxon>
    </lineage>
</organism>
<dbReference type="Proteomes" id="UP000366872">
    <property type="component" value="Unassembled WGS sequence"/>
</dbReference>
<keyword evidence="4" id="KW-0597">Phosphoprotein</keyword>
<dbReference type="GO" id="GO:0005886">
    <property type="term" value="C:plasma membrane"/>
    <property type="evidence" value="ECO:0007669"/>
    <property type="project" value="TreeGrafter"/>
</dbReference>